<feature type="domain" description="RepB-like DNA primase" evidence="1">
    <location>
        <begin position="223"/>
        <end position="309"/>
    </location>
</feature>
<evidence type="ECO:0000259" key="1">
    <source>
        <dbReference type="Pfam" id="PF16793"/>
    </source>
</evidence>
<evidence type="ECO:0000313" key="2">
    <source>
        <dbReference type="EMBL" id="MFC5651990.1"/>
    </source>
</evidence>
<proteinExistence type="predicted"/>
<organism evidence="2 3">
    <name type="scientific">Paenibacillus solisilvae</name>
    <dbReference type="NCBI Taxonomy" id="2486751"/>
    <lineage>
        <taxon>Bacteria</taxon>
        <taxon>Bacillati</taxon>
        <taxon>Bacillota</taxon>
        <taxon>Bacilli</taxon>
        <taxon>Bacillales</taxon>
        <taxon>Paenibacillaceae</taxon>
        <taxon>Paenibacillus</taxon>
    </lineage>
</organism>
<dbReference type="Proteomes" id="UP001596047">
    <property type="component" value="Unassembled WGS sequence"/>
</dbReference>
<dbReference type="Pfam" id="PF16793">
    <property type="entry name" value="RepB_primase"/>
    <property type="match status" value="1"/>
</dbReference>
<accession>A0ABW0W1F8</accession>
<dbReference type="Gene3D" id="3.30.70.1790">
    <property type="entry name" value="RepB DNA-primase, N-terminal domain"/>
    <property type="match status" value="1"/>
</dbReference>
<name>A0ABW0W1F8_9BACL</name>
<gene>
    <name evidence="2" type="ORF">ACFPYJ_23295</name>
</gene>
<reference evidence="3" key="1">
    <citation type="journal article" date="2019" name="Int. J. Syst. Evol. Microbiol.">
        <title>The Global Catalogue of Microorganisms (GCM) 10K type strain sequencing project: providing services to taxonomists for standard genome sequencing and annotation.</title>
        <authorList>
            <consortium name="The Broad Institute Genomics Platform"/>
            <consortium name="The Broad Institute Genome Sequencing Center for Infectious Disease"/>
            <person name="Wu L."/>
            <person name="Ma J."/>
        </authorList>
    </citation>
    <scope>NUCLEOTIDE SEQUENCE [LARGE SCALE GENOMIC DNA]</scope>
    <source>
        <strain evidence="3">CGMCC 1.3240</strain>
    </source>
</reference>
<keyword evidence="3" id="KW-1185">Reference proteome</keyword>
<dbReference type="InterPro" id="IPR039459">
    <property type="entry name" value="RepB-like_DNA_primase_dom"/>
</dbReference>
<comment type="caution">
    <text evidence="2">The sequence shown here is derived from an EMBL/GenBank/DDBJ whole genome shotgun (WGS) entry which is preliminary data.</text>
</comment>
<protein>
    <submittedName>
        <fullName evidence="2">DNA-primase RepB domain-containing protein</fullName>
    </submittedName>
</protein>
<evidence type="ECO:0000313" key="3">
    <source>
        <dbReference type="Proteomes" id="UP001596047"/>
    </source>
</evidence>
<dbReference type="EMBL" id="JBHSOW010000085">
    <property type="protein sequence ID" value="MFC5651990.1"/>
    <property type="molecule type" value="Genomic_DNA"/>
</dbReference>
<dbReference type="RefSeq" id="WP_379190624.1">
    <property type="nucleotide sequence ID" value="NZ_JBHSOW010000085.1"/>
</dbReference>
<sequence length="315" mass="36489">MGTLDYTCDFSPEYDCVANKPMRDARLEEGCGFMEQRLTKYSSLMRRSSSQAHYFIKKLGCRENEHLHFILVNDAKHTNNSSSTSSNHKQAMTLQKPLNLMEKLVPQIKLISNNNNKPVHLLSQNARGYAVFMEINYRETKDSDFKNIRAQFIDVDLNKISAYAATREQAKQTLKSLQSNPSEQILSTTIKRNKQGQFHLLAHRTEQRVAQLKQQFLKKHWSRIKNAMIIETKNGYHIYWPIQNGSISKFVPIQKALAQKFGSDPMITNLSRVMRIPGFYHMKNPEKPFLVRVSQWGRKKPFTQQELITALALKP</sequence>